<dbReference type="InterPro" id="IPR036709">
    <property type="entry name" value="Autotransporte_beta_dom_sf"/>
</dbReference>
<evidence type="ECO:0000313" key="5">
    <source>
        <dbReference type="EMBL" id="QET01797.1"/>
    </source>
</evidence>
<dbReference type="PROSITE" id="PS51208">
    <property type="entry name" value="AUTOTRANSPORTER"/>
    <property type="match status" value="1"/>
</dbReference>
<dbReference type="PANTHER" id="PTHR37494:SF1">
    <property type="entry name" value="STAPHYLOCOCCUS AUREUS SURFACE PROTEIN A"/>
    <property type="match status" value="1"/>
</dbReference>
<dbReference type="Pfam" id="PF17963">
    <property type="entry name" value="Big_9"/>
    <property type="match status" value="2"/>
</dbReference>
<evidence type="ECO:0000259" key="4">
    <source>
        <dbReference type="PROSITE" id="PS51208"/>
    </source>
</evidence>
<evidence type="ECO:0000256" key="1">
    <source>
        <dbReference type="SAM" id="Coils"/>
    </source>
</evidence>
<dbReference type="Pfam" id="PF05345">
    <property type="entry name" value="He_PIG"/>
    <property type="match status" value="7"/>
</dbReference>
<sequence length="1627" mass="161091">MVTLVKFADRTLAVRRFLLGALALFLALLAPQAYAKPCTINVSAQSSPTKTVYEFNATDNSTCDNGLGDGAYWGIADSSAGFANNGSEDTYVTTTNNGRLYIFSGTIPGSSNPGKIQSGFVYYPPAGFVGTDSGTFYTQNTAGGPWIPNGVVNFIVPAGASAPTVTNVSPNSGASAGGTAITVTGTNFTGATSVTVGGVNASALSVVNASTITATTPSGAAGTVDVRVTTPSGTSAINAGAKFTYIASNPPIASSSSASVAYNSGANPITLALSGGAATQINLISPASHGTLIVSGTNVTYQPNTGYAGPDSFIYTASNGAGISSPATVSITVGTATITYAPSSPTMATAGVAYSGSVAGASGGATPYRYTIASGALPSGLVLNTNGSITGTPRAIGSFTFQVTVTDSSTGVGPFSVTSGTLTLNVAAPTLSMSPAPGPMAGSVGVAFSQTFSPSGGTSPYSFSLSVTGGTMPSGMTFNTATGVLSGTPTSAGTMSFNIRATDSTGGGSFSITNSYALTVTAPTVIVSPPSLTNPQAGVSNTQTVTASGGTAPYSFVVSSGALPPGMTLNGSGQLSGTPTAVGTFNFSIRAADNNGFTGDQSYSLTVSAPALGLAPGSLGNGVAGTAYSQTFTGSGGTAPYTFAMTGTLPAGMSMNTAGVLSGTPTATGSYPISVSATDSTTGTGAPYAVTRNYTLVVVAGGVTISPGSLTNPSVGVGYSQTVTAAGGIAPYTYAISAGALPAGLSLSTGGVLSGTPTAGGTFNFTVQATDSTTGGGPAVGTQAYTLNVGAPTIAIAPATLPAPTIGTAYSQTVTASGSVAPYHFSISSGTLPVGLVLSPGGVISGSTSAAGSYSFTVRATDSSTGSGPYSNTQIYTFTIGAPTIALNPATLPDPAVGIAYNQTMTASGGIGPYTYSVSSGTLPAGLSLNASTGAITGTPTAMGTSTFSIKATDSSTGTGAPFSATRNFTLNTTQTVPTAPPVSATTGSNAPVTIAAAANATNGPFTGVSIVSPPATGTARVEGLNIVYTPAASSAGVVTFSYALLNAAGASAPVLVSITVTPVPIPIAQRQAITASGKEVVIDLTEGATGGPFIGAAIISVSPSNAGTAVLAAAAPKQTASASAEGSARQLSAGQTYTVTYTPAAAFAGTAVITYTISNASATSSPAALQISVAPRRDPSTDPDVSGLINAQIQAARRFATAQIANYNQRLERLHANGRAAFTNNLTIVMPSAQGNAQQQCQDLQSLSARDACQRGVSTQTTSRNNRGSGGSAFGTSGLAAGTTSASDTSGSADSAAAGNAGSGTAEGGLGRLAAGTLLAALPGSPDGLAGLSGAPDLPGADATGPNPDDARLAFWTAGSVDFGFANIGTQRSGFRFTTGGVTVGADYRVSDQLTVGAGFGYGRDGTDIGSFGTHSSGDSYSIALYGSYRPTPSYFVDGVAGAGLLRFDSRRWVTDEAAFANGQRDGHQLFASLSTGYEYRTDTWLFSPYARMLVAESKLDPFSESGAGLGALTYFGQTVTTVSGALGLRTEFAKETRYGIFLPFARVEYQHDFEGQSAANLAYADLASAGPAYTVYGTPFGRDRIQVGLGAKLRTKTLTFGLDYNVLFGMSGLQQGVRLTFTAPF</sequence>
<evidence type="ECO:0000256" key="2">
    <source>
        <dbReference type="SAM" id="MobiDB-lite"/>
    </source>
</evidence>
<evidence type="ECO:0000313" key="6">
    <source>
        <dbReference type="Proteomes" id="UP000322822"/>
    </source>
</evidence>
<dbReference type="OrthoDB" id="5720638at2"/>
<name>A0A5P2H1E9_9BURK</name>
<dbReference type="RefSeq" id="WP_150371847.1">
    <property type="nucleotide sequence ID" value="NZ_CP044065.1"/>
</dbReference>
<dbReference type="Pfam" id="PF03797">
    <property type="entry name" value="Autotransporter"/>
    <property type="match status" value="1"/>
</dbReference>
<dbReference type="SMART" id="SM00429">
    <property type="entry name" value="IPT"/>
    <property type="match status" value="1"/>
</dbReference>
<dbReference type="Gene3D" id="2.40.128.130">
    <property type="entry name" value="Autotransporter beta-domain"/>
    <property type="match status" value="1"/>
</dbReference>
<dbReference type="GO" id="GO:0016020">
    <property type="term" value="C:membrane"/>
    <property type="evidence" value="ECO:0007669"/>
    <property type="project" value="InterPro"/>
</dbReference>
<reference evidence="5 6" key="1">
    <citation type="submission" date="2019-09" db="EMBL/GenBank/DDBJ databases">
        <title>FDA dAtabase for Regulatory Grade micrObial Sequences (FDA-ARGOS): Supporting development and validation of Infectious Disease Dx tests.</title>
        <authorList>
            <person name="Sciortino C."/>
            <person name="Tallon L."/>
            <person name="Sadzewicz L."/>
            <person name="Vavikolanu K."/>
            <person name="Mehta A."/>
            <person name="Aluvathingal J."/>
            <person name="Nadendla S."/>
            <person name="Nandy P."/>
            <person name="Geyer C."/>
            <person name="Yan Y."/>
            <person name="Sichtig H."/>
        </authorList>
    </citation>
    <scope>NUCLEOTIDE SEQUENCE [LARGE SCALE GENOMIC DNA]</scope>
    <source>
        <strain evidence="5 6">FDAARGOS_664</strain>
    </source>
</reference>
<feature type="compositionally biased region" description="Polar residues" evidence="2">
    <location>
        <begin position="1257"/>
        <end position="1268"/>
    </location>
</feature>
<keyword evidence="3" id="KW-0732">Signal</keyword>
<dbReference type="EMBL" id="CP044065">
    <property type="protein sequence ID" value="QET01797.1"/>
    <property type="molecule type" value="Genomic_DNA"/>
</dbReference>
<dbReference type="Gene3D" id="2.60.40.10">
    <property type="entry name" value="Immunoglobulins"/>
    <property type="match status" value="8"/>
</dbReference>
<dbReference type="SUPFAM" id="SSF49313">
    <property type="entry name" value="Cadherin-like"/>
    <property type="match status" value="6"/>
</dbReference>
<dbReference type="InterPro" id="IPR015919">
    <property type="entry name" value="Cadherin-like_sf"/>
</dbReference>
<feature type="signal peptide" evidence="3">
    <location>
        <begin position="1"/>
        <end position="35"/>
    </location>
</feature>
<keyword evidence="1" id="KW-0175">Coiled coil</keyword>
<dbReference type="InterPro" id="IPR002909">
    <property type="entry name" value="IPT_dom"/>
</dbReference>
<dbReference type="Gene3D" id="2.60.40.2810">
    <property type="match status" value="1"/>
</dbReference>
<dbReference type="SUPFAM" id="SSF103515">
    <property type="entry name" value="Autotransporter"/>
    <property type="match status" value="1"/>
</dbReference>
<evidence type="ECO:0000256" key="3">
    <source>
        <dbReference type="SAM" id="SignalP"/>
    </source>
</evidence>
<dbReference type="Gene3D" id="2.60.40.3440">
    <property type="match status" value="1"/>
</dbReference>
<dbReference type="PANTHER" id="PTHR37494">
    <property type="entry name" value="HEMAGGLUTININ"/>
    <property type="match status" value="1"/>
</dbReference>
<gene>
    <name evidence="5" type="ORF">FOB72_06895</name>
</gene>
<accession>A0A5P2H1E9</accession>
<dbReference type="SUPFAM" id="SSF81296">
    <property type="entry name" value="E set domains"/>
    <property type="match status" value="1"/>
</dbReference>
<protein>
    <submittedName>
        <fullName evidence="5">Autotransporter domain-containing protein</fullName>
    </submittedName>
</protein>
<feature type="coiled-coil region" evidence="1">
    <location>
        <begin position="1191"/>
        <end position="1218"/>
    </location>
</feature>
<dbReference type="GO" id="GO:0005509">
    <property type="term" value="F:calcium ion binding"/>
    <property type="evidence" value="ECO:0007669"/>
    <property type="project" value="InterPro"/>
</dbReference>
<dbReference type="CDD" id="cd00603">
    <property type="entry name" value="IPT_PCSR"/>
    <property type="match status" value="1"/>
</dbReference>
<dbReference type="InterPro" id="IPR014756">
    <property type="entry name" value="Ig_E-set"/>
</dbReference>
<dbReference type="Proteomes" id="UP000322822">
    <property type="component" value="Chromosome 1"/>
</dbReference>
<dbReference type="InterPro" id="IPR013783">
    <property type="entry name" value="Ig-like_fold"/>
</dbReference>
<feature type="compositionally biased region" description="Low complexity" evidence="2">
    <location>
        <begin position="1275"/>
        <end position="1301"/>
    </location>
</feature>
<proteinExistence type="predicted"/>
<dbReference type="Pfam" id="PF01833">
    <property type="entry name" value="TIG"/>
    <property type="match status" value="1"/>
</dbReference>
<feature type="chain" id="PRO_5024967317" evidence="3">
    <location>
        <begin position="36"/>
        <end position="1627"/>
    </location>
</feature>
<feature type="region of interest" description="Disordered" evidence="2">
    <location>
        <begin position="1256"/>
        <end position="1305"/>
    </location>
</feature>
<organism evidence="5 6">
    <name type="scientific">Cupriavidus pauculus</name>
    <dbReference type="NCBI Taxonomy" id="82633"/>
    <lineage>
        <taxon>Bacteria</taxon>
        <taxon>Pseudomonadati</taxon>
        <taxon>Pseudomonadota</taxon>
        <taxon>Betaproteobacteria</taxon>
        <taxon>Burkholderiales</taxon>
        <taxon>Burkholderiaceae</taxon>
        <taxon>Cupriavidus</taxon>
    </lineage>
</organism>
<feature type="domain" description="Autotransporter" evidence="4">
    <location>
        <begin position="1349"/>
        <end position="1627"/>
    </location>
</feature>
<dbReference type="InterPro" id="IPR005546">
    <property type="entry name" value="Autotransporte_beta"/>
</dbReference>
<dbReference type="SMART" id="SM00869">
    <property type="entry name" value="Autotransporter"/>
    <property type="match status" value="1"/>
</dbReference>